<dbReference type="SUPFAM" id="SSF51419">
    <property type="entry name" value="PLP-binding barrel"/>
    <property type="match status" value="1"/>
</dbReference>
<dbReference type="InterPro" id="IPR022644">
    <property type="entry name" value="De-COase2_N"/>
</dbReference>
<dbReference type="InterPro" id="IPR029066">
    <property type="entry name" value="PLP-binding_barrel"/>
</dbReference>
<dbReference type="GO" id="GO:0033388">
    <property type="term" value="P:putrescine biosynthetic process from arginine"/>
    <property type="evidence" value="ECO:0007669"/>
    <property type="project" value="TreeGrafter"/>
</dbReference>
<dbReference type="GO" id="GO:0008792">
    <property type="term" value="F:arginine decarboxylase activity"/>
    <property type="evidence" value="ECO:0007669"/>
    <property type="project" value="InterPro"/>
</dbReference>
<evidence type="ECO:0000256" key="1">
    <source>
        <dbReference type="ARBA" id="ARBA00001933"/>
    </source>
</evidence>
<protein>
    <submittedName>
        <fullName evidence="4">Biosynthetic arginine decarboxylase</fullName>
    </submittedName>
</protein>
<evidence type="ECO:0000256" key="2">
    <source>
        <dbReference type="ARBA" id="ARBA00022898"/>
    </source>
</evidence>
<reference evidence="4 5" key="1">
    <citation type="journal article" date="2011" name="BMC Genomics">
        <title>Genome sequencing reveals diversification of virulence factor content and possible host adaptation in distinct subpopulations of Salmonella enterica.</title>
        <authorList>
            <person name="den Bakker H.C."/>
            <person name="Moreno Switt A.I."/>
            <person name="Govoni G."/>
            <person name="Cummings C.A."/>
            <person name="Ranieri M.L."/>
            <person name="Degoricija L."/>
            <person name="Hoelzer K."/>
            <person name="Rodriguez-Rivera L.D."/>
            <person name="Brown S."/>
            <person name="Bolchacova E."/>
            <person name="Furtado M.R."/>
            <person name="Wiedmann M."/>
        </authorList>
    </citation>
    <scope>NUCLEOTIDE SEQUENCE [LARGE SCALE GENOMIC DNA]</scope>
    <source>
        <strain evidence="4 5">S5-403</strain>
    </source>
</reference>
<dbReference type="PANTHER" id="PTHR43295">
    <property type="entry name" value="ARGININE DECARBOXYLASE"/>
    <property type="match status" value="1"/>
</dbReference>
<evidence type="ECO:0000313" key="5">
    <source>
        <dbReference type="Proteomes" id="UP000003221"/>
    </source>
</evidence>
<comment type="cofactor">
    <cofactor evidence="1">
        <name>pyridoxal 5'-phosphate</name>
        <dbReference type="ChEBI" id="CHEBI:597326"/>
    </cofactor>
</comment>
<dbReference type="EMBL" id="AFCS01000989">
    <property type="protein sequence ID" value="EHC75285.1"/>
    <property type="molecule type" value="Genomic_DNA"/>
</dbReference>
<dbReference type="Proteomes" id="UP000003221">
    <property type="component" value="Unassembled WGS sequence"/>
</dbReference>
<dbReference type="PANTHER" id="PTHR43295:SF9">
    <property type="entry name" value="BIOSYNTHETIC ARGININE DECARBOXYLASE"/>
    <property type="match status" value="1"/>
</dbReference>
<dbReference type="InterPro" id="IPR022657">
    <property type="entry name" value="De-COase2_CS"/>
</dbReference>
<comment type="caution">
    <text evidence="4">The sequence shown here is derived from an EMBL/GenBank/DDBJ whole genome shotgun (WGS) entry which is preliminary data.</text>
</comment>
<dbReference type="PATRIC" id="fig|913242.3.peg.3729"/>
<accession>G5Q7L9</accession>
<evidence type="ECO:0000259" key="3">
    <source>
        <dbReference type="Pfam" id="PF02784"/>
    </source>
</evidence>
<keyword evidence="2" id="KW-0663">Pyridoxal phosphate</keyword>
<dbReference type="InterPro" id="IPR002985">
    <property type="entry name" value="Arg_decrbxlase"/>
</dbReference>
<organism evidence="4 5">
    <name type="scientific">Salmonella enterica subsp. enterica serovar Montevideo str. S5-403</name>
    <dbReference type="NCBI Taxonomy" id="913242"/>
    <lineage>
        <taxon>Bacteria</taxon>
        <taxon>Pseudomonadati</taxon>
        <taxon>Pseudomonadota</taxon>
        <taxon>Gammaproteobacteria</taxon>
        <taxon>Enterobacterales</taxon>
        <taxon>Enterobacteriaceae</taxon>
        <taxon>Salmonella</taxon>
    </lineage>
</organism>
<dbReference type="PROSITE" id="PS00879">
    <property type="entry name" value="ODR_DC_2_2"/>
    <property type="match status" value="1"/>
</dbReference>
<dbReference type="AlphaFoldDB" id="G5Q7L9"/>
<dbReference type="GO" id="GO:0008295">
    <property type="term" value="P:spermidine biosynthetic process"/>
    <property type="evidence" value="ECO:0007669"/>
    <property type="project" value="InterPro"/>
</dbReference>
<proteinExistence type="predicted"/>
<name>G5Q7L9_SALMO</name>
<sequence length="117" mass="12598">DIATGVRESARFYVELHKLGVNIQCFDVGGGLGVDYEGTRSQSDCSVNYGLNEYANNIIWAIGDACEEHGLPHPTVITESGRAVTAHHTVLVSNIIGVERNEYTDPTAPAEDAPRAL</sequence>
<dbReference type="Gene3D" id="3.20.20.10">
    <property type="entry name" value="Alanine racemase"/>
    <property type="match status" value="1"/>
</dbReference>
<gene>
    <name evidence="4" type="ORF">LTSEMON_4324</name>
</gene>
<evidence type="ECO:0000313" key="4">
    <source>
        <dbReference type="EMBL" id="EHC75285.1"/>
    </source>
</evidence>
<feature type="domain" description="Orn/DAP/Arg decarboxylase 2 N-terminal" evidence="3">
    <location>
        <begin position="2"/>
        <end position="86"/>
    </location>
</feature>
<dbReference type="GO" id="GO:0006527">
    <property type="term" value="P:L-arginine catabolic process"/>
    <property type="evidence" value="ECO:0007669"/>
    <property type="project" value="InterPro"/>
</dbReference>
<dbReference type="Pfam" id="PF02784">
    <property type="entry name" value="Orn_Arg_deC_N"/>
    <property type="match status" value="1"/>
</dbReference>
<feature type="non-terminal residue" evidence="4">
    <location>
        <position position="1"/>
    </location>
</feature>